<gene>
    <name evidence="2" type="ORF">CDCA_CDCA05G1642</name>
</gene>
<dbReference type="InterPro" id="IPR023214">
    <property type="entry name" value="HAD_sf"/>
</dbReference>
<dbReference type="InterPro" id="IPR036412">
    <property type="entry name" value="HAD-like_sf"/>
</dbReference>
<dbReference type="Gene3D" id="3.40.50.1000">
    <property type="entry name" value="HAD superfamily/HAD-like"/>
    <property type="match status" value="1"/>
</dbReference>
<feature type="compositionally biased region" description="Low complexity" evidence="1">
    <location>
        <begin position="66"/>
        <end position="82"/>
    </location>
</feature>
<sequence length="347" mass="39017">MSFGEQPSDGRLVYALDFDGVLCDSVDESSRSAYRAALLAFPERLKGPRWTGRRLDADADPPPAPSDAKAATTSSSEDAAAAGRSSSTETATRRVGQLPIASWLLQVQPPQWMLNAMRKLRPVIETGYENVLLVRLLAEEHMAAERSERGMRPLTVGEIAANWQSLLHDKLLRDWGLDATDVAELFARVRDDWIERDLSSWVQSSPLYPGVADALNLSQETVYVVTTKNERFVRLLLEHGGVRPERIPPERIYGLDRRMSKIGVLKEILRREEAPREEGAASARRVTVHFVEDRVETLESASLSLLGAPIQYYMAMWGYHDASQQARAERHPFIHLLDLPTFTMKLR</sequence>
<proteinExistence type="predicted"/>
<evidence type="ECO:0000313" key="2">
    <source>
        <dbReference type="EMBL" id="KAK4535617.1"/>
    </source>
</evidence>
<keyword evidence="3" id="KW-1185">Reference proteome</keyword>
<organism evidence="2 3">
    <name type="scientific">Cyanidium caldarium</name>
    <name type="common">Red alga</name>
    <dbReference type="NCBI Taxonomy" id="2771"/>
    <lineage>
        <taxon>Eukaryota</taxon>
        <taxon>Rhodophyta</taxon>
        <taxon>Bangiophyceae</taxon>
        <taxon>Cyanidiales</taxon>
        <taxon>Cyanidiaceae</taxon>
        <taxon>Cyanidium</taxon>
    </lineage>
</organism>
<dbReference type="AlphaFoldDB" id="A0AAV9ITH0"/>
<accession>A0AAV9ITH0</accession>
<evidence type="ECO:0000313" key="3">
    <source>
        <dbReference type="Proteomes" id="UP001301350"/>
    </source>
</evidence>
<reference evidence="2 3" key="1">
    <citation type="submission" date="2022-07" db="EMBL/GenBank/DDBJ databases">
        <title>Genome-wide signatures of adaptation to extreme environments.</title>
        <authorList>
            <person name="Cho C.H."/>
            <person name="Yoon H.S."/>
        </authorList>
    </citation>
    <scope>NUCLEOTIDE SEQUENCE [LARGE SCALE GENOMIC DNA]</scope>
    <source>
        <strain evidence="2 3">DBV 063 E5</strain>
    </source>
</reference>
<evidence type="ECO:0000256" key="1">
    <source>
        <dbReference type="SAM" id="MobiDB-lite"/>
    </source>
</evidence>
<comment type="caution">
    <text evidence="2">The sequence shown here is derived from an EMBL/GenBank/DDBJ whole genome shotgun (WGS) entry which is preliminary data.</text>
</comment>
<feature type="region of interest" description="Disordered" evidence="1">
    <location>
        <begin position="50"/>
        <end position="91"/>
    </location>
</feature>
<dbReference type="Proteomes" id="UP001301350">
    <property type="component" value="Unassembled WGS sequence"/>
</dbReference>
<dbReference type="EMBL" id="JANCYW010000005">
    <property type="protein sequence ID" value="KAK4535617.1"/>
    <property type="molecule type" value="Genomic_DNA"/>
</dbReference>
<name>A0AAV9ITH0_CYACA</name>
<dbReference type="SUPFAM" id="SSF56784">
    <property type="entry name" value="HAD-like"/>
    <property type="match status" value="1"/>
</dbReference>
<protein>
    <submittedName>
        <fullName evidence="2">Uncharacterized protein</fullName>
    </submittedName>
</protein>